<dbReference type="InterPro" id="IPR012341">
    <property type="entry name" value="6hp_glycosidase-like_sf"/>
</dbReference>
<dbReference type="InterPro" id="IPR008928">
    <property type="entry name" value="6-hairpin_glycosidase_sf"/>
</dbReference>
<dbReference type="EMBL" id="LXJU01000002">
    <property type="protein sequence ID" value="OGE57470.1"/>
    <property type="molecule type" value="Genomic_DNA"/>
</dbReference>
<evidence type="ECO:0000313" key="4">
    <source>
        <dbReference type="EMBL" id="OGE57470.1"/>
    </source>
</evidence>
<dbReference type="STRING" id="1835702.A0A1F5LWE9"/>
<accession>A0A1F5LWE9</accession>
<evidence type="ECO:0000259" key="3">
    <source>
        <dbReference type="Pfam" id="PF17390"/>
    </source>
</evidence>
<sequence length="851" mass="91998">MLFSRNIPVWVLGISSIFNVVLAAEQRGTIVYPDTLSTQSSNDKGSKSCFTLSESNPTVTLDYGTEVGGFPQFQAKSISAPVQIEAKYTEAKNGLENASGDGPWTFSNGLANTFRVETFNVTEPGHIESYFIQGGLRWQKLRLLNAKGSVRICGAGVRSLNDRTSVDTLPGYFKSSNSSYNEIWALGPRTVQQACIEKGAAPSTWEITRDGVLLRGQQSAQSVLGTTFTNYTMSFMTKIIRGGTGWRIANGLLGFGPSFVLTSDYSSESAFINTNKTLLPANKLAAAYGWNLVNQTSLEGGPVSYYSLPFNVKEGQWIQISTTIKSTGYDVSINNTLAIHVPLSALQPTYNYIGSAADEFSGTWGFGPYQDQVALVKDVEVHAKNGSLLYHNPMTGTSVLEEYGVMPNKHSVCLDGAKRDRLVWSGDFGHTSRIIAASTYREDFNNGTLAYLLDRQMTSGEFAGYFSMSPSMGQSSKYTSTYNSVGLEDYQMLFLNAFARYYLDFADKDFLEKYWSQVKTGVKAILSLVDSSSGLASGYFFLGAANGTAASSLLVYTLNHMAIIADNVGEVDTSAHWKSVAASVSKAINKKLWSSKLGTYGISTASLNETSIAGTAWAILADVGNSTQAESAIAALSTLRNGIGYKTLSTSEASAELSPFISGFLLEALLKHSRNSTESSPATTAAISTLLSRFWPAMITNDEYYTGTSWEYIFPDGRPGLDLYTSHAHPWGAAPTYVLTEYVLGIQSTAPGFSEWVFQPAVLTPGVSWTNGRVPTPHGSIEASWKLSKDAKEIDLNVCSPRGTKGTVRLPFAVKSAKVNGEKSVTSTGGFKLDVSAGECWEIVLTLVKAL</sequence>
<dbReference type="PANTHER" id="PTHR34987:SF4">
    <property type="entry name" value="ALPHA-L-RHAMNOSIDASE C-TERMINAL DOMAIN-CONTAINING PROTEIN"/>
    <property type="match status" value="1"/>
</dbReference>
<protein>
    <recommendedName>
        <fullName evidence="6">Alpha-L-rhamnosidase C-terminal domain-containing protein</fullName>
    </recommendedName>
</protein>
<reference evidence="4 5" key="1">
    <citation type="journal article" date="2016" name="Sci. Rep.">
        <title>Penicillium arizonense, a new, genome sequenced fungal species, reveals a high chemical diversity in secreted metabolites.</title>
        <authorList>
            <person name="Grijseels S."/>
            <person name="Nielsen J.C."/>
            <person name="Randelovic M."/>
            <person name="Nielsen J."/>
            <person name="Nielsen K.F."/>
            <person name="Workman M."/>
            <person name="Frisvad J.C."/>
        </authorList>
    </citation>
    <scope>NUCLEOTIDE SEQUENCE [LARGE SCALE GENOMIC DNA]</scope>
    <source>
        <strain evidence="4 5">CBS 141311</strain>
    </source>
</reference>
<organism evidence="4 5">
    <name type="scientific">Penicillium arizonense</name>
    <dbReference type="NCBI Taxonomy" id="1835702"/>
    <lineage>
        <taxon>Eukaryota</taxon>
        <taxon>Fungi</taxon>
        <taxon>Dikarya</taxon>
        <taxon>Ascomycota</taxon>
        <taxon>Pezizomycotina</taxon>
        <taxon>Eurotiomycetes</taxon>
        <taxon>Eurotiomycetidae</taxon>
        <taxon>Eurotiales</taxon>
        <taxon>Aspergillaceae</taxon>
        <taxon>Penicillium</taxon>
    </lineage>
</organism>
<keyword evidence="5" id="KW-1185">Reference proteome</keyword>
<dbReference type="GO" id="GO:0005975">
    <property type="term" value="P:carbohydrate metabolic process"/>
    <property type="evidence" value="ECO:0007669"/>
    <property type="project" value="InterPro"/>
</dbReference>
<evidence type="ECO:0008006" key="6">
    <source>
        <dbReference type="Google" id="ProtNLM"/>
    </source>
</evidence>
<evidence type="ECO:0000256" key="1">
    <source>
        <dbReference type="SAM" id="SignalP"/>
    </source>
</evidence>
<dbReference type="SUPFAM" id="SSF48208">
    <property type="entry name" value="Six-hairpin glycosidases"/>
    <property type="match status" value="1"/>
</dbReference>
<dbReference type="OrthoDB" id="10036721at2759"/>
<feature type="domain" description="Alpha-L-rhamnosidase six-hairpin glycosidase" evidence="2">
    <location>
        <begin position="403"/>
        <end position="618"/>
    </location>
</feature>
<proteinExistence type="predicted"/>
<dbReference type="PANTHER" id="PTHR34987">
    <property type="entry name" value="C, PUTATIVE (AFU_ORTHOLOGUE AFUA_3G02880)-RELATED"/>
    <property type="match status" value="1"/>
</dbReference>
<dbReference type="RefSeq" id="XP_022492894.1">
    <property type="nucleotide sequence ID" value="XM_022627194.1"/>
</dbReference>
<gene>
    <name evidence="4" type="ORF">PENARI_c002G00882</name>
</gene>
<dbReference type="GeneID" id="34571928"/>
<dbReference type="Pfam" id="PF17389">
    <property type="entry name" value="Bac_rhamnosid6H"/>
    <property type="match status" value="1"/>
</dbReference>
<dbReference type="Proteomes" id="UP000177622">
    <property type="component" value="Unassembled WGS sequence"/>
</dbReference>
<keyword evidence="1" id="KW-0732">Signal</keyword>
<feature type="domain" description="Alpha-L-rhamnosidase C-terminal" evidence="3">
    <location>
        <begin position="745"/>
        <end position="821"/>
    </location>
</feature>
<dbReference type="Gene3D" id="1.50.10.10">
    <property type="match status" value="1"/>
</dbReference>
<name>A0A1F5LWE9_PENAI</name>
<evidence type="ECO:0000313" key="5">
    <source>
        <dbReference type="Proteomes" id="UP000177622"/>
    </source>
</evidence>
<feature type="chain" id="PRO_5009519957" description="Alpha-L-rhamnosidase C-terminal domain-containing protein" evidence="1">
    <location>
        <begin position="24"/>
        <end position="851"/>
    </location>
</feature>
<dbReference type="InterPro" id="IPR035396">
    <property type="entry name" value="Bac_rhamnosid6H"/>
</dbReference>
<dbReference type="Gene3D" id="2.60.420.10">
    <property type="entry name" value="Maltose phosphorylase, domain 3"/>
    <property type="match status" value="1"/>
</dbReference>
<evidence type="ECO:0000259" key="2">
    <source>
        <dbReference type="Pfam" id="PF17389"/>
    </source>
</evidence>
<dbReference type="AlphaFoldDB" id="A0A1F5LWE9"/>
<feature type="signal peptide" evidence="1">
    <location>
        <begin position="1"/>
        <end position="23"/>
    </location>
</feature>
<comment type="caution">
    <text evidence="4">The sequence shown here is derived from an EMBL/GenBank/DDBJ whole genome shotgun (WGS) entry which is preliminary data.</text>
</comment>
<dbReference type="GO" id="GO:0003824">
    <property type="term" value="F:catalytic activity"/>
    <property type="evidence" value="ECO:0007669"/>
    <property type="project" value="UniProtKB-ARBA"/>
</dbReference>
<dbReference type="Pfam" id="PF17390">
    <property type="entry name" value="Bac_rhamnosid_C"/>
    <property type="match status" value="1"/>
</dbReference>
<dbReference type="InterPro" id="IPR035398">
    <property type="entry name" value="Bac_rhamnosid_C"/>
</dbReference>